<dbReference type="EMBL" id="SMMG02000002">
    <property type="protein sequence ID" value="KAA3484976.1"/>
    <property type="molecule type" value="Genomic_DNA"/>
</dbReference>
<dbReference type="OrthoDB" id="996762at2759"/>
<keyword evidence="2" id="KW-0695">RNA-directed DNA polymerase</keyword>
<dbReference type="PANTHER" id="PTHR46148">
    <property type="entry name" value="CHROMO DOMAIN-CONTAINING PROTEIN"/>
    <property type="match status" value="1"/>
</dbReference>
<evidence type="ECO:0000313" key="3">
    <source>
        <dbReference type="Proteomes" id="UP000325315"/>
    </source>
</evidence>
<evidence type="ECO:0000313" key="2">
    <source>
        <dbReference type="EMBL" id="KAA3484976.1"/>
    </source>
</evidence>
<accession>A0A5B6WUF2</accession>
<dbReference type="Proteomes" id="UP000325315">
    <property type="component" value="Unassembled WGS sequence"/>
</dbReference>
<keyword evidence="2" id="KW-0548">Nucleotidyltransferase</keyword>
<name>A0A5B6WUF2_9ROSI</name>
<dbReference type="InterPro" id="IPR056924">
    <property type="entry name" value="SH3_Tf2-1"/>
</dbReference>
<dbReference type="Pfam" id="PF24626">
    <property type="entry name" value="SH3_Tf2-1"/>
    <property type="match status" value="1"/>
</dbReference>
<comment type="caution">
    <text evidence="2">The sequence shown here is derived from an EMBL/GenBank/DDBJ whole genome shotgun (WGS) entry which is preliminary data.</text>
</comment>
<gene>
    <name evidence="2" type="ORF">EPI10_007026</name>
</gene>
<feature type="domain" description="Tf2-1-like SH3-like" evidence="1">
    <location>
        <begin position="38"/>
        <end position="88"/>
    </location>
</feature>
<dbReference type="GO" id="GO:0003964">
    <property type="term" value="F:RNA-directed DNA polymerase activity"/>
    <property type="evidence" value="ECO:0007669"/>
    <property type="project" value="UniProtKB-KW"/>
</dbReference>
<proteinExistence type="predicted"/>
<dbReference type="InterPro" id="IPR016197">
    <property type="entry name" value="Chromo-like_dom_sf"/>
</dbReference>
<organism evidence="2 3">
    <name type="scientific">Gossypium australe</name>
    <dbReference type="NCBI Taxonomy" id="47621"/>
    <lineage>
        <taxon>Eukaryota</taxon>
        <taxon>Viridiplantae</taxon>
        <taxon>Streptophyta</taxon>
        <taxon>Embryophyta</taxon>
        <taxon>Tracheophyta</taxon>
        <taxon>Spermatophyta</taxon>
        <taxon>Magnoliopsida</taxon>
        <taxon>eudicotyledons</taxon>
        <taxon>Gunneridae</taxon>
        <taxon>Pentapetalae</taxon>
        <taxon>rosids</taxon>
        <taxon>malvids</taxon>
        <taxon>Malvales</taxon>
        <taxon>Malvaceae</taxon>
        <taxon>Malvoideae</taxon>
        <taxon>Gossypium</taxon>
    </lineage>
</organism>
<protein>
    <submittedName>
        <fullName evidence="2">Reverse transcriptase</fullName>
    </submittedName>
</protein>
<dbReference type="AlphaFoldDB" id="A0A5B6WUF2"/>
<dbReference type="PANTHER" id="PTHR46148:SF44">
    <property type="entry name" value="GAG-POL POLYPROTEIN"/>
    <property type="match status" value="1"/>
</dbReference>
<sequence>MAPYEVLYGCKCHTHLCWTELEVNKVLGSYLVQKTENIVKLIQGRLSPGFIRPYRVHKRNGPVAYQLKLPSELDHIHDVFHVSMLRGYCSNPTHVVPINEVERLRRKQIPLVKVLWQNHGVSEAIWEPEESMCHHYPHLFGPVYVTMS</sequence>
<evidence type="ECO:0000259" key="1">
    <source>
        <dbReference type="Pfam" id="PF24626"/>
    </source>
</evidence>
<dbReference type="SUPFAM" id="SSF54160">
    <property type="entry name" value="Chromo domain-like"/>
    <property type="match status" value="1"/>
</dbReference>
<reference evidence="3" key="1">
    <citation type="journal article" date="2019" name="Plant Biotechnol. J.">
        <title>Genome sequencing of the Australian wild diploid species Gossypium australe highlights disease resistance and delayed gland morphogenesis.</title>
        <authorList>
            <person name="Cai Y."/>
            <person name="Cai X."/>
            <person name="Wang Q."/>
            <person name="Wang P."/>
            <person name="Zhang Y."/>
            <person name="Cai C."/>
            <person name="Xu Y."/>
            <person name="Wang K."/>
            <person name="Zhou Z."/>
            <person name="Wang C."/>
            <person name="Geng S."/>
            <person name="Li B."/>
            <person name="Dong Q."/>
            <person name="Hou Y."/>
            <person name="Wang H."/>
            <person name="Ai P."/>
            <person name="Liu Z."/>
            <person name="Yi F."/>
            <person name="Sun M."/>
            <person name="An G."/>
            <person name="Cheng J."/>
            <person name="Zhang Y."/>
            <person name="Shi Q."/>
            <person name="Xie Y."/>
            <person name="Shi X."/>
            <person name="Chang Y."/>
            <person name="Huang F."/>
            <person name="Chen Y."/>
            <person name="Hong S."/>
            <person name="Mi L."/>
            <person name="Sun Q."/>
            <person name="Zhang L."/>
            <person name="Zhou B."/>
            <person name="Peng R."/>
            <person name="Zhang X."/>
            <person name="Liu F."/>
        </authorList>
    </citation>
    <scope>NUCLEOTIDE SEQUENCE [LARGE SCALE GENOMIC DNA]</scope>
    <source>
        <strain evidence="3">cv. PA1801</strain>
    </source>
</reference>
<keyword evidence="2" id="KW-0808">Transferase</keyword>
<keyword evidence="3" id="KW-1185">Reference proteome</keyword>